<feature type="compositionally biased region" description="Acidic residues" evidence="1">
    <location>
        <begin position="39"/>
        <end position="52"/>
    </location>
</feature>
<name>K7PBE5_9VIRU</name>
<dbReference type="Proteomes" id="UP000118426">
    <property type="component" value="Segment"/>
</dbReference>
<dbReference type="KEGG" id="vg:14011293"/>
<dbReference type="RefSeq" id="YP_007003807.1">
    <property type="nucleotide sequence ID" value="NC_019491.1"/>
</dbReference>
<evidence type="ECO:0000313" key="2">
    <source>
        <dbReference type="EMBL" id="AFJ20439.1"/>
    </source>
</evidence>
<reference evidence="2 3" key="1">
    <citation type="journal article" date="2013" name="J. Virol.">
        <title>Comparative genomics of carp herpesviruses.</title>
        <authorList>
            <person name="Davison A.J."/>
            <person name="Kurobe T."/>
            <person name="Gatherer D."/>
            <person name="Cunningham C."/>
            <person name="Korf I."/>
            <person name="Fukuda H."/>
            <person name="Hedrick R.P."/>
            <person name="Waltzek T.B."/>
        </authorList>
    </citation>
    <scope>NUCLEOTIDE SEQUENCE [LARGE SCALE GENOMIC DNA]</scope>
    <source>
        <strain evidence="2">NG-J1</strain>
    </source>
</reference>
<accession>K7PBE5</accession>
<dbReference type="GeneID" id="14011293"/>
<feature type="region of interest" description="Disordered" evidence="1">
    <location>
        <begin position="1"/>
        <end position="52"/>
    </location>
</feature>
<organism evidence="2 3">
    <name type="scientific">Cyprinid herpesvirus 1</name>
    <dbReference type="NCBI Taxonomy" id="317858"/>
    <lineage>
        <taxon>Viruses</taxon>
        <taxon>Duplodnaviria</taxon>
        <taxon>Heunggongvirae</taxon>
        <taxon>Peploviricota</taxon>
        <taxon>Herviviricetes</taxon>
        <taxon>Herpesvirales</taxon>
        <taxon>Alloherpesviridae</taxon>
        <taxon>Cyvirus</taxon>
        <taxon>Cyvirus cyprinidallo1</taxon>
    </lineage>
</organism>
<evidence type="ECO:0000313" key="3">
    <source>
        <dbReference type="Proteomes" id="UP000118426"/>
    </source>
</evidence>
<dbReference type="OrthoDB" id="33300at10239"/>
<protein>
    <submittedName>
        <fullName evidence="2">Protein ORF150B</fullName>
    </submittedName>
</protein>
<proteinExistence type="predicted"/>
<evidence type="ECO:0000256" key="1">
    <source>
        <dbReference type="SAM" id="MobiDB-lite"/>
    </source>
</evidence>
<gene>
    <name evidence="2" type="ORF">CyHV1_ORF150B</name>
</gene>
<dbReference type="EMBL" id="JQ815363">
    <property type="protein sequence ID" value="AFJ20439.1"/>
    <property type="molecule type" value="Genomic_DNA"/>
</dbReference>
<keyword evidence="3" id="KW-1185">Reference proteome</keyword>
<feature type="compositionally biased region" description="Basic and acidic residues" evidence="1">
    <location>
        <begin position="1"/>
        <end position="17"/>
    </location>
</feature>
<sequence>MENNKRPNEESEVDQKLNKRSRSSTPEDKALLSDISDISSEDDEDKASSSEEDYSPFNAVGCLWHGGEAVFDVKPFNSFLAGLEFDIKANMLDSLREFPGFEDYYKELMKPENAPATSENKELFALGRALYRISGHLLDSPCVTDSLESLRKKLLDDSEPMHTQILQMASKLDARHEEAHQHQDDLDGLSESERLSYVRLRTIALILMRAAVLPETANKSNMVRYTCGVSGVTASAAQVCLRLGRPIVHTASHWVNHGNWVAIWWYIIDCGSLSLSDIYYESPRVQVQSPKEAAVTEPSVHDHVYNVKPPYEDLLEQWRLGKQMVELGFLSLMFYEWEQTHHMCGWLEIGDLHKELKRLRLYRHVDGVCSKRDSGVYPALYKHLVITPKQMETYRPTLTEPAMEPIINESMFNMALARVRTHKGMAIKRLGHSLTLAAHMGLEVKLCRHTYLHKQDITQALCDHAQRVSAQESKTRIDLTVMPAGVRGTVTCKSYYTKTTFYDNDSWVVKVEVEVTSPPPDVVVAKHDAELLPVDAVFNK</sequence>